<keyword evidence="3" id="KW-1185">Reference proteome</keyword>
<evidence type="ECO:0000256" key="1">
    <source>
        <dbReference type="SAM" id="Phobius"/>
    </source>
</evidence>
<sequence>MYTVRRSEVVRLEKLNQEDSAKEPITVSEDATPVDSMYQGFFVYASPALILLENVVFLYLMYRFIKWLIKK</sequence>
<reference evidence="2 3" key="1">
    <citation type="submission" date="2023-05" db="EMBL/GenBank/DDBJ databases">
        <title>Novel species of genus Flectobacillus isolated from stream in China.</title>
        <authorList>
            <person name="Lu H."/>
        </authorList>
    </citation>
    <scope>NUCLEOTIDE SEQUENCE [LARGE SCALE GENOMIC DNA]</scope>
    <source>
        <strain evidence="2 3">DC10W</strain>
    </source>
</reference>
<dbReference type="Proteomes" id="UP001236569">
    <property type="component" value="Unassembled WGS sequence"/>
</dbReference>
<evidence type="ECO:0000313" key="3">
    <source>
        <dbReference type="Proteomes" id="UP001236569"/>
    </source>
</evidence>
<organism evidence="2 3">
    <name type="scientific">Flectobacillus longus</name>
    <dbReference type="NCBI Taxonomy" id="2984207"/>
    <lineage>
        <taxon>Bacteria</taxon>
        <taxon>Pseudomonadati</taxon>
        <taxon>Bacteroidota</taxon>
        <taxon>Cytophagia</taxon>
        <taxon>Cytophagales</taxon>
        <taxon>Flectobacillaceae</taxon>
        <taxon>Flectobacillus</taxon>
    </lineage>
</organism>
<accession>A0ABT6YJ02</accession>
<keyword evidence="1" id="KW-1133">Transmembrane helix</keyword>
<protein>
    <submittedName>
        <fullName evidence="2">Uncharacterized protein</fullName>
    </submittedName>
</protein>
<feature type="transmembrane region" description="Helical" evidence="1">
    <location>
        <begin position="41"/>
        <end position="62"/>
    </location>
</feature>
<gene>
    <name evidence="2" type="ORF">QM480_04145</name>
</gene>
<keyword evidence="1" id="KW-0812">Transmembrane</keyword>
<name>A0ABT6YJ02_9BACT</name>
<dbReference type="EMBL" id="JASHID010000002">
    <property type="protein sequence ID" value="MDI9863500.1"/>
    <property type="molecule type" value="Genomic_DNA"/>
</dbReference>
<comment type="caution">
    <text evidence="2">The sequence shown here is derived from an EMBL/GenBank/DDBJ whole genome shotgun (WGS) entry which is preliminary data.</text>
</comment>
<proteinExistence type="predicted"/>
<dbReference type="RefSeq" id="WP_283368794.1">
    <property type="nucleotide sequence ID" value="NZ_JASHID010000002.1"/>
</dbReference>
<keyword evidence="1" id="KW-0472">Membrane</keyword>
<evidence type="ECO:0000313" key="2">
    <source>
        <dbReference type="EMBL" id="MDI9863500.1"/>
    </source>
</evidence>